<evidence type="ECO:0000313" key="2">
    <source>
        <dbReference type="Proteomes" id="UP000614221"/>
    </source>
</evidence>
<accession>A0A830ETW0</accession>
<dbReference type="AlphaFoldDB" id="A0A830ETW0"/>
<gene>
    <name evidence="1" type="ORF">GCM10009067_27220</name>
</gene>
<organism evidence="1 2">
    <name type="scientific">Haloarcula sebkhae</name>
    <dbReference type="NCBI Taxonomy" id="932660"/>
    <lineage>
        <taxon>Archaea</taxon>
        <taxon>Methanobacteriati</taxon>
        <taxon>Methanobacteriota</taxon>
        <taxon>Stenosarchaea group</taxon>
        <taxon>Halobacteria</taxon>
        <taxon>Halobacteriales</taxon>
        <taxon>Haloarculaceae</taxon>
        <taxon>Haloarcula</taxon>
    </lineage>
</organism>
<sequence>MKTVSGGESKVTAPIGDIDTEYEPFPVGVSVPDPDSVRLAPASPSASLVHPASSPALRTVPPYLTYSLRVGDSLSVVSSAIILG</sequence>
<reference evidence="1" key="1">
    <citation type="journal article" date="2014" name="Int. J. Syst. Evol. Microbiol.">
        <title>Complete genome sequence of Corynebacterium casei LMG S-19264T (=DSM 44701T), isolated from a smear-ripened cheese.</title>
        <authorList>
            <consortium name="US DOE Joint Genome Institute (JGI-PGF)"/>
            <person name="Walter F."/>
            <person name="Albersmeier A."/>
            <person name="Kalinowski J."/>
            <person name="Ruckert C."/>
        </authorList>
    </citation>
    <scope>NUCLEOTIDE SEQUENCE</scope>
    <source>
        <strain evidence="1">JCM 19018</strain>
    </source>
</reference>
<dbReference type="Proteomes" id="UP000614221">
    <property type="component" value="Unassembled WGS sequence"/>
</dbReference>
<name>A0A830ETW0_9EURY</name>
<dbReference type="EMBL" id="BMPD01000004">
    <property type="protein sequence ID" value="GGK73453.1"/>
    <property type="molecule type" value="Genomic_DNA"/>
</dbReference>
<comment type="caution">
    <text evidence="1">The sequence shown here is derived from an EMBL/GenBank/DDBJ whole genome shotgun (WGS) entry which is preliminary data.</text>
</comment>
<protein>
    <submittedName>
        <fullName evidence="1">Uncharacterized protein</fullName>
    </submittedName>
</protein>
<reference evidence="1" key="2">
    <citation type="submission" date="2020-09" db="EMBL/GenBank/DDBJ databases">
        <authorList>
            <person name="Sun Q."/>
            <person name="Ohkuma M."/>
        </authorList>
    </citation>
    <scope>NUCLEOTIDE SEQUENCE</scope>
    <source>
        <strain evidence="1">JCM 19018</strain>
    </source>
</reference>
<proteinExistence type="predicted"/>
<evidence type="ECO:0000313" key="1">
    <source>
        <dbReference type="EMBL" id="GGK73453.1"/>
    </source>
</evidence>